<comment type="caution">
    <text evidence="7">The sequence shown here is derived from an EMBL/GenBank/DDBJ whole genome shotgun (WGS) entry which is preliminary data.</text>
</comment>
<dbReference type="PANTHER" id="PTHR34294:SF1">
    <property type="entry name" value="TRANSCRIPTIONAL REGULATOR LSRR"/>
    <property type="match status" value="1"/>
</dbReference>
<evidence type="ECO:0000256" key="3">
    <source>
        <dbReference type="ARBA" id="ARBA00023125"/>
    </source>
</evidence>
<evidence type="ECO:0000256" key="2">
    <source>
        <dbReference type="ARBA" id="ARBA00023015"/>
    </source>
</evidence>
<dbReference type="Gene3D" id="1.10.10.10">
    <property type="entry name" value="Winged helix-like DNA-binding domain superfamily/Winged helix DNA-binding domain"/>
    <property type="match status" value="1"/>
</dbReference>
<dbReference type="AlphaFoldDB" id="A0A095VZT2"/>
<dbReference type="InterPro" id="IPR036388">
    <property type="entry name" value="WH-like_DNA-bd_sf"/>
</dbReference>
<dbReference type="GO" id="GO:0030246">
    <property type="term" value="F:carbohydrate binding"/>
    <property type="evidence" value="ECO:0007669"/>
    <property type="project" value="InterPro"/>
</dbReference>
<gene>
    <name evidence="7" type="ORF">HA49_00650</name>
</gene>
<accession>A0A095VZT2</accession>
<keyword evidence="8" id="KW-1185">Reference proteome</keyword>
<protein>
    <submittedName>
        <fullName evidence="7">DeoR faimly transcriptional regulator</fullName>
    </submittedName>
</protein>
<reference evidence="7" key="1">
    <citation type="submission" date="2014-12" db="EMBL/GenBank/DDBJ databases">
        <title>The draft genome of the Tatumella morbirosei type strain, LMG23360T isolated from pineapple rot.</title>
        <authorList>
            <person name="Smits T.H."/>
            <person name="Palmer M."/>
            <person name="Venter S.N."/>
            <person name="Duffy B."/>
            <person name="Steenkamp E.T."/>
            <person name="Chan W.Y."/>
            <person name="Coutinho T.A."/>
            <person name="Coetzee M.P."/>
            <person name="De Maayer P."/>
        </authorList>
    </citation>
    <scope>NUCLEOTIDE SEQUENCE [LARGE SCALE GENOMIC DNA]</scope>
    <source>
        <strain evidence="7">LMG 23360</strain>
    </source>
</reference>
<dbReference type="InterPro" id="IPR007324">
    <property type="entry name" value="Sugar-bd_dom_put"/>
</dbReference>
<feature type="domain" description="Sugar-binding" evidence="5">
    <location>
        <begin position="59"/>
        <end position="313"/>
    </location>
</feature>
<dbReference type="Pfam" id="PF04198">
    <property type="entry name" value="Sugar-bind"/>
    <property type="match status" value="1"/>
</dbReference>
<evidence type="ECO:0000313" key="7">
    <source>
        <dbReference type="EMBL" id="KGD80215.1"/>
    </source>
</evidence>
<dbReference type="eggNOG" id="COG2390">
    <property type="taxonomic scope" value="Bacteria"/>
</dbReference>
<dbReference type="EMBL" id="JPKR02000005">
    <property type="protein sequence ID" value="KGD80215.1"/>
    <property type="molecule type" value="Genomic_DNA"/>
</dbReference>
<comment type="similarity">
    <text evidence="1">Belongs to the SorC transcriptional regulatory family.</text>
</comment>
<dbReference type="InterPro" id="IPR037171">
    <property type="entry name" value="NagB/RpiA_transferase-like"/>
</dbReference>
<dbReference type="PANTHER" id="PTHR34294">
    <property type="entry name" value="TRANSCRIPTIONAL REGULATOR-RELATED"/>
    <property type="match status" value="1"/>
</dbReference>
<keyword evidence="3" id="KW-0238">DNA-binding</keyword>
<keyword evidence="4" id="KW-0804">Transcription</keyword>
<dbReference type="Proteomes" id="UP000029577">
    <property type="component" value="Unassembled WGS sequence"/>
</dbReference>
<dbReference type="GO" id="GO:0003677">
    <property type="term" value="F:DNA binding"/>
    <property type="evidence" value="ECO:0007669"/>
    <property type="project" value="UniProtKB-KW"/>
</dbReference>
<dbReference type="InterPro" id="IPR000835">
    <property type="entry name" value="HTH_MarR-typ"/>
</dbReference>
<evidence type="ECO:0000313" key="8">
    <source>
        <dbReference type="Proteomes" id="UP000029577"/>
    </source>
</evidence>
<name>A0A095VZT2_9GAMM</name>
<dbReference type="InterPro" id="IPR051054">
    <property type="entry name" value="SorC_transcr_regulators"/>
</dbReference>
<dbReference type="STRING" id="642227.HA49_00650"/>
<dbReference type="SUPFAM" id="SSF100950">
    <property type="entry name" value="NagB/RpiA/CoA transferase-like"/>
    <property type="match status" value="1"/>
</dbReference>
<evidence type="ECO:0000259" key="5">
    <source>
        <dbReference type="Pfam" id="PF04198"/>
    </source>
</evidence>
<dbReference type="Pfam" id="PF12802">
    <property type="entry name" value="MarR_2"/>
    <property type="match status" value="1"/>
</dbReference>
<dbReference type="RefSeq" id="WP_038015564.1">
    <property type="nucleotide sequence ID" value="NZ_JPKR02000005.1"/>
</dbReference>
<proteinExistence type="inferred from homology"/>
<feature type="domain" description="HTH marR-type" evidence="6">
    <location>
        <begin position="16"/>
        <end position="53"/>
    </location>
</feature>
<evidence type="ECO:0000256" key="4">
    <source>
        <dbReference type="ARBA" id="ARBA00023163"/>
    </source>
</evidence>
<dbReference type="OrthoDB" id="7065657at2"/>
<evidence type="ECO:0000259" key="6">
    <source>
        <dbReference type="Pfam" id="PF12802"/>
    </source>
</evidence>
<dbReference type="Gene3D" id="3.40.50.1360">
    <property type="match status" value="1"/>
</dbReference>
<sequence length="320" mass="34890">MAKSNKKQELAARAAWMYYVGGQTQHQIAEVLGVSRQVAQRLVAAASELGLVRVNINHNIAECASLATQLAENFQLVRCQVVPSAGLDSSTLNRMIAVAAAEELERVINREQPQIIALGSGRALRAAIKQLPDLHYPQHSCLSLIGAIASDGSCTQYDVPLSIAEKTHSKYFILPAPLFADSPEDRDIWCNQRIYKLIYGKASQADVAFLGIGQISFQCPLHADGFIDSSDVQRLVSAGAVAEMLGNFIDQNGQLVGDLLDQRRTSIPLTPCPQNERIAFAGGTEKFQAIQAVLRGRWINGLVTDEDTARRLLFNHPAES</sequence>
<organism evidence="7 8">
    <name type="scientific">Tatumella morbirosei</name>
    <dbReference type="NCBI Taxonomy" id="642227"/>
    <lineage>
        <taxon>Bacteria</taxon>
        <taxon>Pseudomonadati</taxon>
        <taxon>Pseudomonadota</taxon>
        <taxon>Gammaproteobacteria</taxon>
        <taxon>Enterobacterales</taxon>
        <taxon>Erwiniaceae</taxon>
        <taxon>Tatumella</taxon>
    </lineage>
</organism>
<keyword evidence="2" id="KW-0805">Transcription regulation</keyword>
<evidence type="ECO:0000256" key="1">
    <source>
        <dbReference type="ARBA" id="ARBA00010466"/>
    </source>
</evidence>